<evidence type="ECO:0000259" key="15">
    <source>
        <dbReference type="PROSITE" id="PS50975"/>
    </source>
</evidence>
<comment type="pathway">
    <text evidence="2">Cell wall biogenesis; peptidoglycan biosynthesis.</text>
</comment>
<comment type="function">
    <text evidence="1">Catalyzes the ATP-dependent polymerization of arginine and aspartate to multi-L-arginyl-poly-L-aspartic acid (cyanophycin; a water-insoluble reserve polymer).</text>
</comment>
<dbReference type="RefSeq" id="WP_092070631.1">
    <property type="nucleotide sequence ID" value="NZ_FNHB01000002.1"/>
</dbReference>
<evidence type="ECO:0000313" key="16">
    <source>
        <dbReference type="EMBL" id="SDM12953.1"/>
    </source>
</evidence>
<dbReference type="InterPro" id="IPR044019">
    <property type="entry name" value="Cyanophycin_syn_N"/>
</dbReference>
<evidence type="ECO:0000256" key="8">
    <source>
        <dbReference type="ARBA" id="ARBA00022598"/>
    </source>
</evidence>
<evidence type="ECO:0000256" key="6">
    <source>
        <dbReference type="ARBA" id="ARBA00013005"/>
    </source>
</evidence>
<feature type="domain" description="ATP-grasp" evidence="15">
    <location>
        <begin position="219"/>
        <end position="472"/>
    </location>
</feature>
<dbReference type="SUPFAM" id="SSF53623">
    <property type="entry name" value="MurD-like peptide ligases, catalytic domain"/>
    <property type="match status" value="1"/>
</dbReference>
<gene>
    <name evidence="16" type="ORF">SAMN04488502_102255</name>
</gene>
<keyword evidence="17" id="KW-1185">Reference proteome</keyword>
<comment type="similarity">
    <text evidence="3">In the C-terminal section; belongs to the MurCDEF family.</text>
</comment>
<organism evidence="16 17">
    <name type="scientific">Dendrosporobacter quercicolus</name>
    <dbReference type="NCBI Taxonomy" id="146817"/>
    <lineage>
        <taxon>Bacteria</taxon>
        <taxon>Bacillati</taxon>
        <taxon>Bacillota</taxon>
        <taxon>Negativicutes</taxon>
        <taxon>Selenomonadales</taxon>
        <taxon>Sporomusaceae</taxon>
        <taxon>Dendrosporobacter</taxon>
    </lineage>
</organism>
<dbReference type="Pfam" id="PF08245">
    <property type="entry name" value="Mur_ligase_M"/>
    <property type="match status" value="1"/>
</dbReference>
<evidence type="ECO:0000256" key="10">
    <source>
        <dbReference type="ARBA" id="ARBA00022840"/>
    </source>
</evidence>
<dbReference type="PANTHER" id="PTHR23135:SF18">
    <property type="entry name" value="CYANOPHYCIN SYNTHETASE"/>
    <property type="match status" value="1"/>
</dbReference>
<dbReference type="InterPro" id="IPR011810">
    <property type="entry name" value="Cya_phycin_syn"/>
</dbReference>
<dbReference type="GO" id="GO:0005524">
    <property type="term" value="F:ATP binding"/>
    <property type="evidence" value="ECO:0007669"/>
    <property type="project" value="UniProtKB-UniRule"/>
</dbReference>
<dbReference type="PANTHER" id="PTHR23135">
    <property type="entry name" value="MUR LIGASE FAMILY MEMBER"/>
    <property type="match status" value="1"/>
</dbReference>
<dbReference type="GO" id="GO:0071160">
    <property type="term" value="F:cyanophycin synthetase activity (L-aspartate-adding)"/>
    <property type="evidence" value="ECO:0007669"/>
    <property type="project" value="UniProtKB-EC"/>
</dbReference>
<name>A0A1G9QPQ3_9FIRM</name>
<proteinExistence type="inferred from homology"/>
<evidence type="ECO:0000256" key="12">
    <source>
        <dbReference type="ARBA" id="ARBA00048094"/>
    </source>
</evidence>
<dbReference type="Gene3D" id="3.40.1190.10">
    <property type="entry name" value="Mur-like, catalytic domain"/>
    <property type="match status" value="1"/>
</dbReference>
<dbReference type="Pfam" id="PF18921">
    <property type="entry name" value="Cyanophycin_syn"/>
    <property type="match status" value="1"/>
</dbReference>
<evidence type="ECO:0000256" key="2">
    <source>
        <dbReference type="ARBA" id="ARBA00004752"/>
    </source>
</evidence>
<dbReference type="NCBIfam" id="NF010623">
    <property type="entry name" value="PRK14016.1"/>
    <property type="match status" value="1"/>
</dbReference>
<evidence type="ECO:0000256" key="4">
    <source>
        <dbReference type="ARBA" id="ARBA00011738"/>
    </source>
</evidence>
<sequence>MQILQTRILQGPNIYSYKPVMWLKLALGQYENIPSNAIEGFVQRLLMLLPGLKEHHCARGRVGGFVERLHEGTYLAHIFEHVILELQNMAGHKVGFGKARSSSQRGVYDVIVGFRCPAAARQSAIVAEHLLLAAIDNLPFSPAEGLDAIRAASEKFQLGPSTKAIYEAAIARNIPVRRLDDENLLLLGYGRLCKRIWATLTEQTSALATDLAADKYLTARLLGANGIPVPRHTIVREAGQAVLALRQLGGRVVVKPLSGNHGNGVTIDLKEEAEVERAYHIAREYDEAVLVEEYIPGRQYRLCVVNGKLAAAAERIPAYVIGDGRHTVAELAELVNAHPDRGDGHAKALTKIIIDAVAITVLAKQNLSPQSVPALQQVVRIRDCANISAGGTAVDVTGIVHPDNIQLAERTARLVGLDVAGIDLVAVDIASPVTAGSGAVIEVNAAPGIRMHHFPSAGKARNVAGHIVEYLFPDNSSGRIPITAITGTNGKTTVTRMISYIWQQAGYNVGMTTTDGIFINGRRILNGDTTGPASARIILSDPRVDVAVLETARGGIVRGGLAFDKCDVGIVTNITEDHLGQDGIESLEDLAYIKSLVLETVHADGVALINADDPYAADLAARVQSEIMYFSIEPDNIVIRRHLGVGGKAAFVKDGTVYVACGGLARPIIEVKDIPATLSGIALHNLQNAVIAAAACYCSRVPVSCIRKGLASFAQNPGRLTMLTVGSFRVCVDYGHNPAGYQALISTARRMGVTRLVGVIAAPGDRREDVTLNIGKIAGRGFDHLYIKEDRDLRGRKFGETAELLKRGALEAGFPAERIATILAEPEAVAQALEDGKPGDLIIIFYEEYEVVMNVISDFAERISSEQGLAHSSLKMEQVVVAGAKNS</sequence>
<dbReference type="InterPro" id="IPR004218">
    <property type="entry name" value="GSHS_ATP-bd"/>
</dbReference>
<dbReference type="STRING" id="146817.SAMN04488502_102255"/>
<dbReference type="EMBL" id="FNHB01000002">
    <property type="protein sequence ID" value="SDM12953.1"/>
    <property type="molecule type" value="Genomic_DNA"/>
</dbReference>
<evidence type="ECO:0000256" key="13">
    <source>
        <dbReference type="ARBA" id="ARBA00048425"/>
    </source>
</evidence>
<dbReference type="Gene3D" id="3.30.470.20">
    <property type="entry name" value="ATP-grasp fold, B domain"/>
    <property type="match status" value="2"/>
</dbReference>
<comment type="catalytic activity">
    <reaction evidence="13">
        <text>[L-4-(L-arginin-2-N-yl)aspartate](n) + L-aspartate + ATP = [L-4-(L-arginin-2-N-yl)aspartate](n)-L-aspartate + ADP + phosphate + H(+)</text>
        <dbReference type="Rhea" id="RHEA:13277"/>
        <dbReference type="Rhea" id="RHEA-COMP:13728"/>
        <dbReference type="Rhea" id="RHEA-COMP:13733"/>
        <dbReference type="ChEBI" id="CHEBI:15378"/>
        <dbReference type="ChEBI" id="CHEBI:29991"/>
        <dbReference type="ChEBI" id="CHEBI:30616"/>
        <dbReference type="ChEBI" id="CHEBI:43474"/>
        <dbReference type="ChEBI" id="CHEBI:137986"/>
        <dbReference type="ChEBI" id="CHEBI:137990"/>
        <dbReference type="ChEBI" id="CHEBI:456216"/>
        <dbReference type="EC" id="6.3.2.29"/>
    </reaction>
</comment>
<dbReference type="InterPro" id="IPR013221">
    <property type="entry name" value="Mur_ligase_cen"/>
</dbReference>
<dbReference type="NCBIfam" id="TIGR02068">
    <property type="entry name" value="cya_phycin_syn"/>
    <property type="match status" value="1"/>
</dbReference>
<dbReference type="SUPFAM" id="SSF56059">
    <property type="entry name" value="Glutathione synthetase ATP-binding domain-like"/>
    <property type="match status" value="1"/>
</dbReference>
<reference evidence="16 17" key="1">
    <citation type="submission" date="2016-10" db="EMBL/GenBank/DDBJ databases">
        <authorList>
            <person name="de Groot N.N."/>
        </authorList>
    </citation>
    <scope>NUCLEOTIDE SEQUENCE [LARGE SCALE GENOMIC DNA]</scope>
    <source>
        <strain evidence="16 17">DSM 1736</strain>
    </source>
</reference>
<dbReference type="Proteomes" id="UP000214880">
    <property type="component" value="Unassembled WGS sequence"/>
</dbReference>
<dbReference type="InterPro" id="IPR004101">
    <property type="entry name" value="Mur_ligase_C"/>
</dbReference>
<accession>A0A1G9QPQ3</accession>
<comment type="catalytic activity">
    <reaction evidence="12">
        <text>[L-4-(L-arginin-2-N-yl)aspartate](n)-L-aspartate + L-arginine + ATP = [L-4-(L-arginin-2-N-yl)aspartate](n+1) + ADP + phosphate + H(+)</text>
        <dbReference type="Rhea" id="RHEA:23888"/>
        <dbReference type="Rhea" id="RHEA-COMP:13732"/>
        <dbReference type="Rhea" id="RHEA-COMP:13733"/>
        <dbReference type="ChEBI" id="CHEBI:15378"/>
        <dbReference type="ChEBI" id="CHEBI:30616"/>
        <dbReference type="ChEBI" id="CHEBI:32682"/>
        <dbReference type="ChEBI" id="CHEBI:43474"/>
        <dbReference type="ChEBI" id="CHEBI:137986"/>
        <dbReference type="ChEBI" id="CHEBI:137990"/>
        <dbReference type="ChEBI" id="CHEBI:456216"/>
        <dbReference type="EC" id="6.3.2.30"/>
    </reaction>
</comment>
<evidence type="ECO:0000256" key="9">
    <source>
        <dbReference type="ARBA" id="ARBA00022741"/>
    </source>
</evidence>
<dbReference type="AlphaFoldDB" id="A0A1G9QPQ3"/>
<dbReference type="Gene3D" id="3.90.190.20">
    <property type="entry name" value="Mur ligase, C-terminal domain"/>
    <property type="match status" value="1"/>
</dbReference>
<comment type="subunit">
    <text evidence="4">Homodimer.</text>
</comment>
<dbReference type="SUPFAM" id="SSF53244">
    <property type="entry name" value="MurD-like peptide ligases, peptide-binding domain"/>
    <property type="match status" value="1"/>
</dbReference>
<dbReference type="EC" id="6.3.2.30" evidence="5"/>
<dbReference type="Pfam" id="PF02875">
    <property type="entry name" value="Mur_ligase_C"/>
    <property type="match status" value="1"/>
</dbReference>
<keyword evidence="9 14" id="KW-0547">Nucleotide-binding</keyword>
<evidence type="ECO:0000256" key="3">
    <source>
        <dbReference type="ARBA" id="ARBA00009060"/>
    </source>
</evidence>
<dbReference type="InterPro" id="IPR011761">
    <property type="entry name" value="ATP-grasp"/>
</dbReference>
<keyword evidence="8" id="KW-0436">Ligase</keyword>
<dbReference type="EC" id="6.3.2.29" evidence="6"/>
<dbReference type="InterPro" id="IPR036565">
    <property type="entry name" value="Mur-like_cat_sf"/>
</dbReference>
<evidence type="ECO:0000256" key="5">
    <source>
        <dbReference type="ARBA" id="ARBA00012968"/>
    </source>
</evidence>
<dbReference type="PROSITE" id="PS50975">
    <property type="entry name" value="ATP_GRASP"/>
    <property type="match status" value="1"/>
</dbReference>
<protein>
    <recommendedName>
        <fullName evidence="7">Cyanophycin synthetase</fullName>
        <ecNumber evidence="6">6.3.2.29</ecNumber>
        <ecNumber evidence="5">6.3.2.30</ecNumber>
    </recommendedName>
    <alternativeName>
        <fullName evidence="11">Cyanophycin synthase</fullName>
    </alternativeName>
</protein>
<evidence type="ECO:0000256" key="1">
    <source>
        <dbReference type="ARBA" id="ARBA00003184"/>
    </source>
</evidence>
<evidence type="ECO:0000256" key="11">
    <source>
        <dbReference type="ARBA" id="ARBA00031353"/>
    </source>
</evidence>
<evidence type="ECO:0000256" key="7">
    <source>
        <dbReference type="ARBA" id="ARBA00022036"/>
    </source>
</evidence>
<dbReference type="GO" id="GO:0071161">
    <property type="term" value="F:cyanophycin synthetase activity (L-arginine-adding)"/>
    <property type="evidence" value="ECO:0007669"/>
    <property type="project" value="UniProtKB-EC"/>
</dbReference>
<dbReference type="InterPro" id="IPR036615">
    <property type="entry name" value="Mur_ligase_C_dom_sf"/>
</dbReference>
<dbReference type="GO" id="GO:0004363">
    <property type="term" value="F:glutathione synthase activity"/>
    <property type="evidence" value="ECO:0007669"/>
    <property type="project" value="InterPro"/>
</dbReference>
<evidence type="ECO:0000313" key="17">
    <source>
        <dbReference type="Proteomes" id="UP000214880"/>
    </source>
</evidence>
<keyword evidence="10 14" id="KW-0067">ATP-binding</keyword>
<dbReference type="Pfam" id="PF02955">
    <property type="entry name" value="GSH-S_ATP"/>
    <property type="match status" value="1"/>
</dbReference>
<dbReference type="GO" id="GO:0046872">
    <property type="term" value="F:metal ion binding"/>
    <property type="evidence" value="ECO:0007669"/>
    <property type="project" value="InterPro"/>
</dbReference>
<dbReference type="OrthoDB" id="9803907at2"/>
<evidence type="ECO:0000256" key="14">
    <source>
        <dbReference type="PROSITE-ProRule" id="PRU00409"/>
    </source>
</evidence>